<dbReference type="PANTHER" id="PTHR43403:SF1">
    <property type="entry name" value="NAD-SPECIFIC GLUTAMATE DEHYDROGENASE"/>
    <property type="match status" value="1"/>
</dbReference>
<dbReference type="InterPro" id="IPR046346">
    <property type="entry name" value="Aminoacid_DH-like_N_sf"/>
</dbReference>
<dbReference type="AlphaFoldDB" id="A0A386ZK99"/>
<dbReference type="InterPro" id="IPR036291">
    <property type="entry name" value="NAD(P)-bd_dom_sf"/>
</dbReference>
<dbReference type="InterPro" id="IPR049056">
    <property type="entry name" value="NAD_Glu_DH_HM3"/>
</dbReference>
<accession>A0A386ZK99</accession>
<proteinExistence type="predicted"/>
<dbReference type="SUPFAM" id="SSF53223">
    <property type="entry name" value="Aminoacid dehydrogenase-like, N-terminal domain"/>
    <property type="match status" value="1"/>
</dbReference>
<dbReference type="Gene3D" id="3.40.50.720">
    <property type="entry name" value="NAD(P)-binding Rossmann-like Domain"/>
    <property type="match status" value="1"/>
</dbReference>
<dbReference type="GO" id="GO:0006538">
    <property type="term" value="P:L-glutamate catabolic process"/>
    <property type="evidence" value="ECO:0007669"/>
    <property type="project" value="InterPro"/>
</dbReference>
<dbReference type="KEGG" id="nyu:D7D52_35715"/>
<dbReference type="Pfam" id="PF21074">
    <property type="entry name" value="GDH_C"/>
    <property type="match status" value="2"/>
</dbReference>
<feature type="region of interest" description="Disordered" evidence="1">
    <location>
        <begin position="42"/>
        <end position="77"/>
    </location>
</feature>
<evidence type="ECO:0000313" key="4">
    <source>
        <dbReference type="EMBL" id="AYF78292.1"/>
    </source>
</evidence>
<dbReference type="Pfam" id="PF05088">
    <property type="entry name" value="Bac_GDH_CD"/>
    <property type="match status" value="1"/>
</dbReference>
<sequence>MDVSVCRGRGHTPDRPLCRASPWGRLIAKPPRSRRELIRMSRAAGVGTLDQDRGSAAPRLEFDPGAQPPRARLTSNGGGPSLTELIGIFSALGLHVITHEVSAKGDGIEQLFTFRSDGLAPTEQTAELLAEAFLAAVAGDFEIDGYTGLVATAGLSWRDAVLVRASCRYLRQAGLPLSGPTITEILTAHADFVRAFVSLFHARFDPLEPDRAAAAELAEAEVRRRLEAAATRPEDQLLRGLYTFCTALLRTNWFQPDRAVAAFKIDPSRLSLTGPITPYREIFVHSTKVEGSHVRGGVIARGGLRWSDRVDDFRTEVLALMKTQTVKNSVIVPMGAKGAFVVRGGHIDAAAVEFAYAAFIGGLLDVTDNVVDGVPTSPPATVVYDDPDPYLVVAADKGTARFSDLANSLAVARNFWLGDAFASGGSTGYDHKALGITARGAWRSIRGHFAELGIDPDTQPFTVVGIGDMSGDVFGNGMLETECLRLVAAFDHRHIFLDPNPDPATSHRERTRLAALERSSWADYDPALISEGGGVWPRTAKSIPLSPQARLLLGVDETEMTAPQLIRAMLCAQVDLLFNGGIGTYVRAGGELDAEVADPSNDEVRVTADRLRCRVIGEGGNLGLTQQARIEFAIAGGKVNADFIDNAGGVATSDREVNLKIALNAAVAEGLSTVAERDALLAANADEVVRAVLADCDAQALAISLAEAHAPFLVDRHGRLIENLEQATGLQRSAEFLPAPAELAARHRAGQGLVRPEIAVLLATAKNLVRDELLNSEAPHDPVVAGLLAGYFPESVRTLLGDRRLAAHPVAREIVAVAAANRVINRVGPGLIHRLEERLGVDTPQIVLACTVVDEVLEVDRWWREALALPGVPPQVRMGLLKGIQDAVEQAAGWLLTHRRTDSWSAEIAHHAPLVAELTAVLPRPGGHPGRNQANLRLLSQALPLSDTARRTGLPVALVAQTYRELGELIGLDRLAATFATTRTADHWETLAATVLGEELQSRWHTLVAAILADATANDVARDHIARWKDSPAAGRLIELVALLHRSGTVDIARLCVVNAELAAAAVSGGR</sequence>
<dbReference type="PANTHER" id="PTHR43403">
    <property type="entry name" value="NAD-SPECIFIC GLUTAMATE DEHYDROGENASE"/>
    <property type="match status" value="1"/>
</dbReference>
<dbReference type="Pfam" id="PF21078">
    <property type="entry name" value="GDH_HM3"/>
    <property type="match status" value="1"/>
</dbReference>
<feature type="domain" description="NAD-specific glutamate dehydrogenase C-terminal" evidence="3">
    <location>
        <begin position="932"/>
        <end position="1063"/>
    </location>
</feature>
<name>A0A386ZK99_9NOCA</name>
<dbReference type="GO" id="GO:0004069">
    <property type="term" value="F:L-aspartate:2-oxoglutarate aminotransferase activity"/>
    <property type="evidence" value="ECO:0007669"/>
    <property type="project" value="InterPro"/>
</dbReference>
<dbReference type="EMBL" id="CP032568">
    <property type="protein sequence ID" value="AYF78292.1"/>
    <property type="molecule type" value="Genomic_DNA"/>
</dbReference>
<dbReference type="GO" id="GO:0004352">
    <property type="term" value="F:glutamate dehydrogenase (NAD+) activity"/>
    <property type="evidence" value="ECO:0007669"/>
    <property type="project" value="InterPro"/>
</dbReference>
<dbReference type="Proteomes" id="UP000267164">
    <property type="component" value="Chromosome"/>
</dbReference>
<dbReference type="InterPro" id="IPR028971">
    <property type="entry name" value="NAD-GDH_cat"/>
</dbReference>
<evidence type="ECO:0000313" key="5">
    <source>
        <dbReference type="Proteomes" id="UP000267164"/>
    </source>
</evidence>
<dbReference type="SUPFAM" id="SSF51735">
    <property type="entry name" value="NAD(P)-binding Rossmann-fold domains"/>
    <property type="match status" value="1"/>
</dbReference>
<keyword evidence="5" id="KW-1185">Reference proteome</keyword>
<organism evidence="4 5">
    <name type="scientific">Nocardia yunnanensis</name>
    <dbReference type="NCBI Taxonomy" id="2382165"/>
    <lineage>
        <taxon>Bacteria</taxon>
        <taxon>Bacillati</taxon>
        <taxon>Actinomycetota</taxon>
        <taxon>Actinomycetes</taxon>
        <taxon>Mycobacteriales</taxon>
        <taxon>Nocardiaceae</taxon>
        <taxon>Nocardia</taxon>
    </lineage>
</organism>
<feature type="domain" description="NAD-glutamate dehydrogenase catalytic" evidence="2">
    <location>
        <begin position="222"/>
        <end position="705"/>
    </location>
</feature>
<evidence type="ECO:0000256" key="1">
    <source>
        <dbReference type="SAM" id="MobiDB-lite"/>
    </source>
</evidence>
<dbReference type="InterPro" id="IPR048381">
    <property type="entry name" value="GDH_C"/>
</dbReference>
<dbReference type="InterPro" id="IPR007780">
    <property type="entry name" value="NAD_Glu_DH_bac"/>
</dbReference>
<gene>
    <name evidence="4" type="ORF">D7D52_35715</name>
</gene>
<evidence type="ECO:0000259" key="3">
    <source>
        <dbReference type="Pfam" id="PF21074"/>
    </source>
</evidence>
<evidence type="ECO:0000259" key="2">
    <source>
        <dbReference type="Pfam" id="PF05088"/>
    </source>
</evidence>
<protein>
    <submittedName>
        <fullName evidence="4">Glutamate dehydrogenase</fullName>
    </submittedName>
</protein>
<feature type="domain" description="NAD-specific glutamate dehydrogenase C-terminal" evidence="3">
    <location>
        <begin position="750"/>
        <end position="923"/>
    </location>
</feature>
<dbReference type="OrthoDB" id="9758052at2"/>
<reference evidence="4 5" key="1">
    <citation type="submission" date="2018-09" db="EMBL/GenBank/DDBJ databases">
        <title>Nocardia yunnanensis sp. nov., an actinomycete isolated from a soil sample.</title>
        <authorList>
            <person name="Zhang J."/>
        </authorList>
    </citation>
    <scope>NUCLEOTIDE SEQUENCE [LARGE SCALE GENOMIC DNA]</scope>
    <source>
        <strain evidence="4 5">CFHS0054</strain>
    </source>
</reference>